<keyword evidence="3" id="KW-1185">Reference proteome</keyword>
<keyword evidence="1" id="KW-1133">Transmembrane helix</keyword>
<keyword evidence="1" id="KW-0472">Membrane</keyword>
<dbReference type="Proteomes" id="UP000236754">
    <property type="component" value="Unassembled WGS sequence"/>
</dbReference>
<accession>A0A1H6E5E7</accession>
<dbReference type="AlphaFoldDB" id="A0A1H6E5E7"/>
<protein>
    <submittedName>
        <fullName evidence="2">Uncharacterized protein</fullName>
    </submittedName>
</protein>
<name>A0A1H6E5E7_9ACTN</name>
<sequence length="67" mass="6986">MTSRLAHPRGWTALRAFACFFAGGALGSLGYGVFRNHAIGALPWGGLLFGSVVCAAAVALAPGRRRR</sequence>
<reference evidence="2 3" key="1">
    <citation type="submission" date="2016-10" db="EMBL/GenBank/DDBJ databases">
        <authorList>
            <person name="de Groot N.N."/>
        </authorList>
    </citation>
    <scope>NUCLEOTIDE SEQUENCE [LARGE SCALE GENOMIC DNA]</scope>
    <source>
        <strain evidence="2 3">CGMCC 4.2023</strain>
    </source>
</reference>
<dbReference type="EMBL" id="FNVU01000025">
    <property type="protein sequence ID" value="SEG92115.1"/>
    <property type="molecule type" value="Genomic_DNA"/>
</dbReference>
<gene>
    <name evidence="2" type="ORF">SAMN05216223_12556</name>
</gene>
<organism evidence="2 3">
    <name type="scientific">Actinacidiphila yanglinensis</name>
    <dbReference type="NCBI Taxonomy" id="310779"/>
    <lineage>
        <taxon>Bacteria</taxon>
        <taxon>Bacillati</taxon>
        <taxon>Actinomycetota</taxon>
        <taxon>Actinomycetes</taxon>
        <taxon>Kitasatosporales</taxon>
        <taxon>Streptomycetaceae</taxon>
        <taxon>Actinacidiphila</taxon>
    </lineage>
</organism>
<feature type="transmembrane region" description="Helical" evidence="1">
    <location>
        <begin position="40"/>
        <end position="61"/>
    </location>
</feature>
<evidence type="ECO:0000313" key="2">
    <source>
        <dbReference type="EMBL" id="SEG92115.1"/>
    </source>
</evidence>
<dbReference type="RefSeq" id="WP_103890252.1">
    <property type="nucleotide sequence ID" value="NZ_FNVU01000025.1"/>
</dbReference>
<evidence type="ECO:0000313" key="3">
    <source>
        <dbReference type="Proteomes" id="UP000236754"/>
    </source>
</evidence>
<evidence type="ECO:0000256" key="1">
    <source>
        <dbReference type="SAM" id="Phobius"/>
    </source>
</evidence>
<feature type="transmembrane region" description="Helical" evidence="1">
    <location>
        <begin position="12"/>
        <end position="34"/>
    </location>
</feature>
<keyword evidence="1" id="KW-0812">Transmembrane</keyword>
<proteinExistence type="predicted"/>